<evidence type="ECO:0000256" key="4">
    <source>
        <dbReference type="ARBA" id="ARBA00022989"/>
    </source>
</evidence>
<dbReference type="RefSeq" id="WP_071505900.1">
    <property type="nucleotide sequence ID" value="NZ_MORL01000022.1"/>
</dbReference>
<comment type="caution">
    <text evidence="7">The sequence shown here is derived from an EMBL/GenBank/DDBJ whole genome shotgun (WGS) entry which is preliminary data.</text>
</comment>
<keyword evidence="2" id="KW-1003">Cell membrane</keyword>
<feature type="transmembrane region" description="Helical" evidence="6">
    <location>
        <begin position="105"/>
        <end position="125"/>
    </location>
</feature>
<comment type="subcellular location">
    <subcellularLocation>
        <location evidence="1">Cell membrane</location>
        <topology evidence="1">Multi-pass membrane protein</topology>
    </subcellularLocation>
</comment>
<dbReference type="InterPro" id="IPR002797">
    <property type="entry name" value="Polysacc_synth"/>
</dbReference>
<evidence type="ECO:0008006" key="9">
    <source>
        <dbReference type="Google" id="ProtNLM"/>
    </source>
</evidence>
<dbReference type="Pfam" id="PF01943">
    <property type="entry name" value="Polysacc_synt"/>
    <property type="match status" value="1"/>
</dbReference>
<feature type="transmembrane region" description="Helical" evidence="6">
    <location>
        <begin position="228"/>
        <end position="253"/>
    </location>
</feature>
<sequence>MVVNPIKYKSKLQAIFHNGLAANMISLGLVQLTNFIIPLITYPYLFQILGAERFGIVTYALNIMLYMTTIVDYGFNLSAPKAVALAKGYTRELSVIVSSVLQIKIYLFLLVAGIIVIASIIIPEFNKHSNLYVFGIIYVIGNAALPTWLFQGLEEMKYITWLNILSKVILTLLLYLFIKNPDQYIYVVGFYGLANLFSGVVSMTYAIKKYKIDLTWQTIETIKGELHNGFSFFISNISSIAFSNSTIIILGFFVSNEILGFYSLSEKIAFSVWQLLSIYSQATFPVVCRYAVESVNHLKSFYKKIYVPFILLITVFCCCLFIFSDYLVYVATGEYSIQTVAILKILCWFPLVVGLNIPAFQVLIAYNKQIYNARLFNIAVIFHLTLCTCLAYYYGSIGAAWSAVITQSFLTLSLYVIVKRLNILA</sequence>
<evidence type="ECO:0000256" key="6">
    <source>
        <dbReference type="SAM" id="Phobius"/>
    </source>
</evidence>
<feature type="transmembrane region" description="Helical" evidence="6">
    <location>
        <begin position="131"/>
        <end position="151"/>
    </location>
</feature>
<name>A0A1S2VE18_9BACT</name>
<dbReference type="AlphaFoldDB" id="A0A1S2VE18"/>
<evidence type="ECO:0000313" key="8">
    <source>
        <dbReference type="Proteomes" id="UP000181790"/>
    </source>
</evidence>
<dbReference type="PANTHER" id="PTHR30250">
    <property type="entry name" value="PST FAMILY PREDICTED COLANIC ACID TRANSPORTER"/>
    <property type="match status" value="1"/>
</dbReference>
<dbReference type="GO" id="GO:0005886">
    <property type="term" value="C:plasma membrane"/>
    <property type="evidence" value="ECO:0007669"/>
    <property type="project" value="UniProtKB-SubCell"/>
</dbReference>
<dbReference type="EMBL" id="MORL01000022">
    <property type="protein sequence ID" value="OIN56515.1"/>
    <property type="molecule type" value="Genomic_DNA"/>
</dbReference>
<dbReference type="InterPro" id="IPR050833">
    <property type="entry name" value="Poly_Biosynth_Transport"/>
</dbReference>
<keyword evidence="5 6" id="KW-0472">Membrane</keyword>
<dbReference type="Proteomes" id="UP000181790">
    <property type="component" value="Unassembled WGS sequence"/>
</dbReference>
<keyword evidence="3 6" id="KW-0812">Transmembrane</keyword>
<feature type="transmembrane region" description="Helical" evidence="6">
    <location>
        <begin position="56"/>
        <end position="75"/>
    </location>
</feature>
<feature type="transmembrane region" description="Helical" evidence="6">
    <location>
        <begin position="375"/>
        <end position="394"/>
    </location>
</feature>
<feature type="transmembrane region" description="Helical" evidence="6">
    <location>
        <begin position="341"/>
        <end position="363"/>
    </location>
</feature>
<proteinExistence type="predicted"/>
<protein>
    <recommendedName>
        <fullName evidence="9">Polysaccharide biosynthesis protein C-terminal domain-containing protein</fullName>
    </recommendedName>
</protein>
<feature type="transmembrane region" description="Helical" evidence="6">
    <location>
        <begin position="400"/>
        <end position="418"/>
    </location>
</feature>
<evidence type="ECO:0000313" key="7">
    <source>
        <dbReference type="EMBL" id="OIN56515.1"/>
    </source>
</evidence>
<dbReference type="PANTHER" id="PTHR30250:SF11">
    <property type="entry name" value="O-ANTIGEN TRANSPORTER-RELATED"/>
    <property type="match status" value="1"/>
</dbReference>
<reference evidence="7 8" key="1">
    <citation type="submission" date="2016-10" db="EMBL/GenBank/DDBJ databases">
        <title>Arsenicibacter rosenii gen. nov., sp. nov., an efficient arsenic-methylating bacterium isolated from an arsenic-contaminated paddy soil.</title>
        <authorList>
            <person name="Huang K."/>
        </authorList>
    </citation>
    <scope>NUCLEOTIDE SEQUENCE [LARGE SCALE GENOMIC DNA]</scope>
    <source>
        <strain evidence="7 8">SM-1</strain>
    </source>
</reference>
<evidence type="ECO:0000256" key="3">
    <source>
        <dbReference type="ARBA" id="ARBA00022692"/>
    </source>
</evidence>
<organism evidence="7 8">
    <name type="scientific">Arsenicibacter rosenii</name>
    <dbReference type="NCBI Taxonomy" id="1750698"/>
    <lineage>
        <taxon>Bacteria</taxon>
        <taxon>Pseudomonadati</taxon>
        <taxon>Bacteroidota</taxon>
        <taxon>Cytophagia</taxon>
        <taxon>Cytophagales</taxon>
        <taxon>Spirosomataceae</taxon>
        <taxon>Arsenicibacter</taxon>
    </lineage>
</organism>
<evidence type="ECO:0000256" key="1">
    <source>
        <dbReference type="ARBA" id="ARBA00004651"/>
    </source>
</evidence>
<dbReference type="OrthoDB" id="9815702at2"/>
<feature type="transmembrane region" description="Helical" evidence="6">
    <location>
        <begin position="184"/>
        <end position="207"/>
    </location>
</feature>
<feature type="transmembrane region" description="Helical" evidence="6">
    <location>
        <begin position="158"/>
        <end position="178"/>
    </location>
</feature>
<evidence type="ECO:0000256" key="5">
    <source>
        <dbReference type="ARBA" id="ARBA00023136"/>
    </source>
</evidence>
<keyword evidence="4 6" id="KW-1133">Transmembrane helix</keyword>
<gene>
    <name evidence="7" type="ORF">BLX24_24680</name>
</gene>
<dbReference type="CDD" id="cd13128">
    <property type="entry name" value="MATE_Wzx_like"/>
    <property type="match status" value="1"/>
</dbReference>
<evidence type="ECO:0000256" key="2">
    <source>
        <dbReference type="ARBA" id="ARBA00022475"/>
    </source>
</evidence>
<accession>A0A1S2VE18</accession>
<feature type="transmembrane region" description="Helical" evidence="6">
    <location>
        <begin position="304"/>
        <end position="329"/>
    </location>
</feature>
<keyword evidence="8" id="KW-1185">Reference proteome</keyword>
<feature type="transmembrane region" description="Helical" evidence="6">
    <location>
        <begin position="20"/>
        <end position="44"/>
    </location>
</feature>